<proteinExistence type="predicted"/>
<sequence>MNRTTAVADTLTMIRLADSVPAWVMLRAKNAPAVLSVLSAVFQSSNRQVAGTELTLAVDSLLVDIREQTDMELPKSAVAYINDWVKAGYLIRRSPQGTRDEFYELTTDAHVAIDYVRQLVNPQRSVTKSRLDTLFTGLHSLAAETDPDEATAIRRLEQQRDQLQARIEQIRMNGVGIISDAEAVEKAREILALASDLPTDFSRVREEIEEVDRDLRESIVDEQLNAGEVLDNVFRGVDLITESEAGKAFNGFYEVFLDPERSKQFDATVSSVLSRDFVDKLDPLERTELAQLVDTLDTSSGQVHDSMTGLSRSLRRFVQSREAESQQALTRAINTAQQLALQLAQRGIKPYESIEFDLELTTRQPTSLSSWELYDPMEYRIEPNMEVNESGEIDFEAMRARIRESEIDWEELRGAINDVVGRSGRASISEVLSAHPATQGLASVVGLIKLAHDHGERADGTEFLHWQRPGGKSFRARYARFEFGEKIGHV</sequence>
<evidence type="ECO:0008006" key="3">
    <source>
        <dbReference type="Google" id="ProtNLM"/>
    </source>
</evidence>
<organism evidence="1 2">
    <name type="scientific">Corynebacterium timonense</name>
    <dbReference type="NCBI Taxonomy" id="441500"/>
    <lineage>
        <taxon>Bacteria</taxon>
        <taxon>Bacillati</taxon>
        <taxon>Actinomycetota</taxon>
        <taxon>Actinomycetes</taxon>
        <taxon>Mycobacteriales</taxon>
        <taxon>Corynebacteriaceae</taxon>
        <taxon>Corynebacterium</taxon>
    </lineage>
</organism>
<dbReference type="eggNOG" id="COG4942">
    <property type="taxonomic scope" value="Bacteria"/>
</dbReference>
<dbReference type="AlphaFoldDB" id="A0A1H1UP31"/>
<keyword evidence="2" id="KW-1185">Reference proteome</keyword>
<evidence type="ECO:0000313" key="2">
    <source>
        <dbReference type="Proteomes" id="UP000182237"/>
    </source>
</evidence>
<dbReference type="Proteomes" id="UP000182237">
    <property type="component" value="Chromosome I"/>
</dbReference>
<dbReference type="RefSeq" id="WP_019193520.1">
    <property type="nucleotide sequence ID" value="NZ_LT629765.1"/>
</dbReference>
<dbReference type="EMBL" id="LT629765">
    <property type="protein sequence ID" value="SDS73609.1"/>
    <property type="molecule type" value="Genomic_DNA"/>
</dbReference>
<dbReference type="STRING" id="1203190.GCA_000312345_00666"/>
<evidence type="ECO:0000313" key="1">
    <source>
        <dbReference type="EMBL" id="SDS73609.1"/>
    </source>
</evidence>
<gene>
    <name evidence="1" type="ORF">SAMN04488539_2279</name>
</gene>
<name>A0A1H1UP31_9CORY</name>
<reference evidence="1 2" key="1">
    <citation type="submission" date="2016-10" db="EMBL/GenBank/DDBJ databases">
        <authorList>
            <person name="de Groot N.N."/>
        </authorList>
    </citation>
    <scope>NUCLEOTIDE SEQUENCE [LARGE SCALE GENOMIC DNA]</scope>
    <source>
        <strain evidence="1 2">DSM 45434</strain>
    </source>
</reference>
<dbReference type="InterPro" id="IPR021804">
    <property type="entry name" value="DUF3375"/>
</dbReference>
<protein>
    <recommendedName>
        <fullName evidence="3">DUF3375 domain-containing protein</fullName>
    </recommendedName>
</protein>
<accession>A0A1H1UP31</accession>
<dbReference type="Pfam" id="PF11855">
    <property type="entry name" value="DUF3375"/>
    <property type="match status" value="1"/>
</dbReference>